<dbReference type="AlphaFoldDB" id="A0A098MA84"/>
<proteinExistence type="predicted"/>
<dbReference type="eggNOG" id="ENOG50307BN">
    <property type="taxonomic scope" value="Bacteria"/>
</dbReference>
<sequence>MTPERELRAILLDGSEVIMNTGDKVLFQASRPGAIPLSVDADTIIDDVLAALKEAQQDVEEWQEEAKQWRDEFVDKNNTLGEAQQTIARQQAKILVLERDNEMLESIVNSKGAKES</sequence>
<comment type="caution">
    <text evidence="2">The sequence shown here is derived from an EMBL/GenBank/DDBJ whole genome shotgun (WGS) entry which is preliminary data.</text>
</comment>
<evidence type="ECO:0000313" key="4">
    <source>
        <dbReference type="Proteomes" id="UP000029734"/>
    </source>
</evidence>
<evidence type="ECO:0000313" key="2">
    <source>
        <dbReference type="EMBL" id="KGE18447.1"/>
    </source>
</evidence>
<accession>A0A098MA84</accession>
<reference evidence="2 4" key="1">
    <citation type="submission" date="2014-08" db="EMBL/GenBank/DDBJ databases">
        <authorList>
            <person name="den Bakker H.C."/>
        </authorList>
    </citation>
    <scope>NUCLEOTIDE SEQUENCE [LARGE SCALE GENOMIC DNA]</scope>
    <source>
        <strain evidence="2 4">DSM 18334</strain>
    </source>
</reference>
<reference evidence="2 4" key="2">
    <citation type="submission" date="2014-10" db="EMBL/GenBank/DDBJ databases">
        <title>Comparative genomics of the Paenibacillus odorifer group.</title>
        <authorList>
            <person name="Tsai Y.-C."/>
            <person name="Martin N."/>
            <person name="Korlach J."/>
            <person name="Wiedmann M."/>
        </authorList>
    </citation>
    <scope>NUCLEOTIDE SEQUENCE [LARGE SCALE GENOMIC DNA]</scope>
    <source>
        <strain evidence="2 4">DSM 18334</strain>
    </source>
</reference>
<evidence type="ECO:0000256" key="1">
    <source>
        <dbReference type="SAM" id="Coils"/>
    </source>
</evidence>
<evidence type="ECO:0000313" key="3">
    <source>
        <dbReference type="EMBL" id="KGE20657.1"/>
    </source>
</evidence>
<dbReference type="RefSeq" id="WP_036647239.1">
    <property type="nucleotide sequence ID" value="NZ_JQCR01000001.1"/>
</dbReference>
<gene>
    <name evidence="3" type="ORF">PWYN_00160</name>
    <name evidence="2" type="ORF">PWYN_28535</name>
</gene>
<keyword evidence="1" id="KW-0175">Coiled coil</keyword>
<name>A0A098MA84_9BACL</name>
<dbReference type="Proteomes" id="UP000029734">
    <property type="component" value="Unassembled WGS sequence"/>
</dbReference>
<organism evidence="2 4">
    <name type="scientific">Paenibacillus wynnii</name>
    <dbReference type="NCBI Taxonomy" id="268407"/>
    <lineage>
        <taxon>Bacteria</taxon>
        <taxon>Bacillati</taxon>
        <taxon>Bacillota</taxon>
        <taxon>Bacilli</taxon>
        <taxon>Bacillales</taxon>
        <taxon>Paenibacillaceae</taxon>
        <taxon>Paenibacillus</taxon>
    </lineage>
</organism>
<protein>
    <recommendedName>
        <fullName evidence="5">Bacteriophage SP-beta YorD domain-containing protein</fullName>
    </recommendedName>
</protein>
<dbReference type="EMBL" id="JQCR01000003">
    <property type="protein sequence ID" value="KGE18447.1"/>
    <property type="molecule type" value="Genomic_DNA"/>
</dbReference>
<evidence type="ECO:0008006" key="5">
    <source>
        <dbReference type="Google" id="ProtNLM"/>
    </source>
</evidence>
<dbReference type="EMBL" id="JQCR01000001">
    <property type="protein sequence ID" value="KGE20657.1"/>
    <property type="molecule type" value="Genomic_DNA"/>
</dbReference>
<dbReference type="OrthoDB" id="2665587at2"/>
<feature type="coiled-coil region" evidence="1">
    <location>
        <begin position="45"/>
        <end position="107"/>
    </location>
</feature>
<keyword evidence="4" id="KW-1185">Reference proteome</keyword>